<dbReference type="AlphaFoldDB" id="A0A1H8FM22"/>
<dbReference type="Pfam" id="PF23956">
    <property type="entry name" value="DUF7285"/>
    <property type="match status" value="1"/>
</dbReference>
<evidence type="ECO:0000313" key="4">
    <source>
        <dbReference type="Proteomes" id="UP000198775"/>
    </source>
</evidence>
<evidence type="ECO:0000256" key="2">
    <source>
        <dbReference type="SAM" id="Phobius"/>
    </source>
</evidence>
<keyword evidence="4" id="KW-1185">Reference proteome</keyword>
<reference evidence="4" key="1">
    <citation type="submission" date="2016-10" db="EMBL/GenBank/DDBJ databases">
        <authorList>
            <person name="Varghese N."/>
            <person name="Submissions S."/>
        </authorList>
    </citation>
    <scope>NUCLEOTIDE SEQUENCE [LARGE SCALE GENOMIC DNA]</scope>
    <source>
        <strain evidence="4">IBRC-M 10043</strain>
    </source>
</reference>
<feature type="region of interest" description="Disordered" evidence="1">
    <location>
        <begin position="113"/>
        <end position="158"/>
    </location>
</feature>
<name>A0A1H8FM22_9EURY</name>
<evidence type="ECO:0000256" key="1">
    <source>
        <dbReference type="SAM" id="MobiDB-lite"/>
    </source>
</evidence>
<organism evidence="3 4">
    <name type="scientific">Halorientalis persicus</name>
    <dbReference type="NCBI Taxonomy" id="1367881"/>
    <lineage>
        <taxon>Archaea</taxon>
        <taxon>Methanobacteriati</taxon>
        <taxon>Methanobacteriota</taxon>
        <taxon>Stenosarchaea group</taxon>
        <taxon>Halobacteria</taxon>
        <taxon>Halobacteriales</taxon>
        <taxon>Haloarculaceae</taxon>
        <taxon>Halorientalis</taxon>
    </lineage>
</organism>
<proteinExistence type="predicted"/>
<keyword evidence="2" id="KW-1133">Transmembrane helix</keyword>
<keyword evidence="2" id="KW-0472">Membrane</keyword>
<dbReference type="EMBL" id="FOCX01000002">
    <property type="protein sequence ID" value="SEN32871.1"/>
    <property type="molecule type" value="Genomic_DNA"/>
</dbReference>
<gene>
    <name evidence="3" type="ORF">SAMN05216388_1002327</name>
</gene>
<accession>A0A1H8FM22</accession>
<keyword evidence="2" id="KW-0812">Transmembrane</keyword>
<dbReference type="InterPro" id="IPR055709">
    <property type="entry name" value="DUF7285"/>
</dbReference>
<evidence type="ECO:0000313" key="3">
    <source>
        <dbReference type="EMBL" id="SEN32871.1"/>
    </source>
</evidence>
<sequence length="158" mass="16527">MSRSSTGDRGQTEPLAALVAVSVVALGLALYGGYLSDVLPGNSDRHVKGATQDRVWNEIQTNGVFDGSTRIENRLVGTSGDATDLPEGYNVYVAVTRIGADGKVEVVDQHYFESDSSPAGDAPPDGVPDVANNATRPVPVRESPGDVEGGQLTVSVWT</sequence>
<feature type="transmembrane region" description="Helical" evidence="2">
    <location>
        <begin position="15"/>
        <end position="35"/>
    </location>
</feature>
<dbReference type="RefSeq" id="WP_092657738.1">
    <property type="nucleotide sequence ID" value="NZ_FOCX01000002.1"/>
</dbReference>
<dbReference type="OrthoDB" id="186386at2157"/>
<dbReference type="Proteomes" id="UP000198775">
    <property type="component" value="Unassembled WGS sequence"/>
</dbReference>
<feature type="compositionally biased region" description="Low complexity" evidence="1">
    <location>
        <begin position="118"/>
        <end position="131"/>
    </location>
</feature>
<protein>
    <submittedName>
        <fullName evidence="3">Uncharacterized protein</fullName>
    </submittedName>
</protein>